<keyword evidence="2" id="KW-1185">Reference proteome</keyword>
<protein>
    <submittedName>
        <fullName evidence="1">Uncharacterized protein</fullName>
    </submittedName>
</protein>
<organism evidence="1 2">
    <name type="scientific">Phycomyces blakesleeanus (strain ATCC 8743b / DSM 1359 / FGSC 10004 / NBRC 33097 / NRRL 1555)</name>
    <dbReference type="NCBI Taxonomy" id="763407"/>
    <lineage>
        <taxon>Eukaryota</taxon>
        <taxon>Fungi</taxon>
        <taxon>Fungi incertae sedis</taxon>
        <taxon>Mucoromycota</taxon>
        <taxon>Mucoromycotina</taxon>
        <taxon>Mucoromycetes</taxon>
        <taxon>Mucorales</taxon>
        <taxon>Phycomycetaceae</taxon>
        <taxon>Phycomyces</taxon>
    </lineage>
</organism>
<gene>
    <name evidence="1" type="ORF">PHYBLDRAFT_61350</name>
</gene>
<name>A0A167QUK9_PHYB8</name>
<accession>A0A167QUK9</accession>
<evidence type="ECO:0000313" key="2">
    <source>
        <dbReference type="Proteomes" id="UP000077315"/>
    </source>
</evidence>
<dbReference type="GeneID" id="29001699"/>
<dbReference type="InParanoid" id="A0A167QUK9"/>
<reference evidence="2" key="1">
    <citation type="submission" date="2015-06" db="EMBL/GenBank/DDBJ databases">
        <title>Expansion of signal transduction pathways in fungi by whole-genome duplication.</title>
        <authorList>
            <consortium name="DOE Joint Genome Institute"/>
            <person name="Corrochano L.M."/>
            <person name="Kuo A."/>
            <person name="Marcet-Houben M."/>
            <person name="Polaino S."/>
            <person name="Salamov A."/>
            <person name="Villalobos J.M."/>
            <person name="Alvarez M.I."/>
            <person name="Avalos J."/>
            <person name="Benito E.P."/>
            <person name="Benoit I."/>
            <person name="Burger G."/>
            <person name="Camino L.P."/>
            <person name="Canovas D."/>
            <person name="Cerda-Olmedo E."/>
            <person name="Cheng J.-F."/>
            <person name="Dominguez A."/>
            <person name="Elias M."/>
            <person name="Eslava A.P."/>
            <person name="Glaser F."/>
            <person name="Grimwood J."/>
            <person name="Gutierrez G."/>
            <person name="Heitman J."/>
            <person name="Henrissat B."/>
            <person name="Iturriaga E.A."/>
            <person name="Lang B.F."/>
            <person name="Lavin J.L."/>
            <person name="Lee S."/>
            <person name="Li W."/>
            <person name="Lindquist E."/>
            <person name="Lopez-Garcia S."/>
            <person name="Luque E.M."/>
            <person name="Marcos A.T."/>
            <person name="Martin J."/>
            <person name="McCluskey K."/>
            <person name="Medina H.R."/>
            <person name="Miralles-Duran A."/>
            <person name="Miyazaki A."/>
            <person name="Munoz-Torres E."/>
            <person name="Oguiza J.A."/>
            <person name="Ohm R."/>
            <person name="Olmedo M."/>
            <person name="Orejas M."/>
            <person name="Ortiz-Castellanos L."/>
            <person name="Pisabarro A.G."/>
            <person name="Rodriguez-Romero J."/>
            <person name="Ruiz-Herrera J."/>
            <person name="Ruiz-Vazquez R."/>
            <person name="Sanz C."/>
            <person name="Schackwitz W."/>
            <person name="Schmutz J."/>
            <person name="Shahriari M."/>
            <person name="Shelest E."/>
            <person name="Silva-Franco F."/>
            <person name="Soanes D."/>
            <person name="Syed K."/>
            <person name="Tagua V.G."/>
            <person name="Talbot N.J."/>
            <person name="Thon M."/>
            <person name="De vries R.P."/>
            <person name="Wiebenga A."/>
            <person name="Yadav J.S."/>
            <person name="Braun E.L."/>
            <person name="Baker S."/>
            <person name="Garre V."/>
            <person name="Horwitz B."/>
            <person name="Torres-Martinez S."/>
            <person name="Idnurm A."/>
            <person name="Herrera-Estrella A."/>
            <person name="Gabaldon T."/>
            <person name="Grigoriev I.V."/>
        </authorList>
    </citation>
    <scope>NUCLEOTIDE SEQUENCE [LARGE SCALE GENOMIC DNA]</scope>
    <source>
        <strain evidence="2">NRRL 1555(-)</strain>
    </source>
</reference>
<proteinExistence type="predicted"/>
<dbReference type="RefSeq" id="XP_018298340.1">
    <property type="nucleotide sequence ID" value="XM_018440793.1"/>
</dbReference>
<evidence type="ECO:0000313" key="1">
    <source>
        <dbReference type="EMBL" id="OAD80300.1"/>
    </source>
</evidence>
<dbReference type="Proteomes" id="UP000077315">
    <property type="component" value="Unassembled WGS sequence"/>
</dbReference>
<sequence length="175" mass="20253">MSHTVIDHQIIPFYIFIKFHDIKQNIHESDKVHSYAILRRLSFMACNPKVRVDNKEITIRHKYTISITSYAERYELLSLKCDAISLDTLLFIGLFTHIKSFSFFRLLIFPEFGSTSRSPIELFHDGKKATICDPIEPKYYPPPGNVVLKLASRLSRLSRQAVRKVPQNLKALSSI</sequence>
<dbReference type="EMBL" id="KV440971">
    <property type="protein sequence ID" value="OAD80300.1"/>
    <property type="molecule type" value="Genomic_DNA"/>
</dbReference>
<dbReference type="VEuPathDB" id="FungiDB:PHYBLDRAFT_61350"/>
<dbReference type="AlphaFoldDB" id="A0A167QUK9"/>